<dbReference type="HAMAP" id="MF_00083">
    <property type="entry name" value="Pept_tRNA_hydro_bact"/>
    <property type="match status" value="1"/>
</dbReference>
<feature type="site" description="Discriminates between blocked and unblocked aminoacyl-tRNA" evidence="7">
    <location>
        <position position="9"/>
    </location>
</feature>
<dbReference type="EMBL" id="CP047166">
    <property type="protein sequence ID" value="QRF66917.1"/>
    <property type="molecule type" value="Genomic_DNA"/>
</dbReference>
<evidence type="ECO:0000256" key="4">
    <source>
        <dbReference type="ARBA" id="ARBA00022884"/>
    </source>
</evidence>
<feature type="binding site" evidence="7">
    <location>
        <position position="64"/>
    </location>
    <ligand>
        <name>tRNA</name>
        <dbReference type="ChEBI" id="CHEBI:17843"/>
    </ligand>
</feature>
<comment type="subunit">
    <text evidence="7">Monomer.</text>
</comment>
<keyword evidence="4 7" id="KW-0694">RNA-binding</keyword>
<evidence type="ECO:0000256" key="8">
    <source>
        <dbReference type="RuleBase" id="RU000673"/>
    </source>
</evidence>
<keyword evidence="7" id="KW-0963">Cytoplasm</keyword>
<comment type="subcellular location">
    <subcellularLocation>
        <location evidence="7">Cytoplasm</location>
    </subcellularLocation>
</comment>
<evidence type="ECO:0000256" key="9">
    <source>
        <dbReference type="RuleBase" id="RU004320"/>
    </source>
</evidence>
<dbReference type="GO" id="GO:0004045">
    <property type="term" value="F:peptidyl-tRNA hydrolase activity"/>
    <property type="evidence" value="ECO:0007669"/>
    <property type="project" value="UniProtKB-EC"/>
</dbReference>
<feature type="binding site" evidence="7">
    <location>
        <position position="112"/>
    </location>
    <ligand>
        <name>tRNA</name>
        <dbReference type="ChEBI" id="CHEBI:17843"/>
    </ligand>
</feature>
<comment type="function">
    <text evidence="7">Hydrolyzes ribosome-free peptidyl-tRNAs (with 1 or more amino acids incorporated), which drop off the ribosome during protein synthesis, or as a result of ribosome stalling.</text>
</comment>
<keyword evidence="3 7" id="KW-0378">Hydrolase</keyword>
<evidence type="ECO:0000256" key="7">
    <source>
        <dbReference type="HAMAP-Rule" id="MF_00083"/>
    </source>
</evidence>
<feature type="site" description="Stabilizes the basic form of H active site to accept a proton" evidence="7">
    <location>
        <position position="91"/>
    </location>
</feature>
<evidence type="ECO:0000256" key="6">
    <source>
        <dbReference type="ARBA" id="ARBA00050038"/>
    </source>
</evidence>
<evidence type="ECO:0000313" key="12">
    <source>
        <dbReference type="Proteomes" id="UP000596387"/>
    </source>
</evidence>
<evidence type="ECO:0000313" key="11">
    <source>
        <dbReference type="EMBL" id="QRF66917.1"/>
    </source>
</evidence>
<dbReference type="InterPro" id="IPR036416">
    <property type="entry name" value="Pept_tRNA_hydro_sf"/>
</dbReference>
<reference evidence="11 12" key="1">
    <citation type="submission" date="2019-12" db="EMBL/GenBank/DDBJ databases">
        <title>Complete Genome Sequence of a Quorum-Sensing Bacterium,Rhodobacteraceae bacterium C31, Isolated from a marine microalgae symbiotic bacteria.</title>
        <authorList>
            <person name="Zhang Y."/>
        </authorList>
    </citation>
    <scope>NUCLEOTIDE SEQUENCE [LARGE SCALE GENOMIC DNA]</scope>
    <source>
        <strain evidence="11 12">C31</strain>
    </source>
</reference>
<feature type="region of interest" description="Disordered" evidence="10">
    <location>
        <begin position="183"/>
        <end position="225"/>
    </location>
</feature>
<dbReference type="PROSITE" id="PS01195">
    <property type="entry name" value="PEPT_TRNA_HYDROL_1"/>
    <property type="match status" value="1"/>
</dbReference>
<feature type="binding site" evidence="7">
    <location>
        <position position="14"/>
    </location>
    <ligand>
        <name>tRNA</name>
        <dbReference type="ChEBI" id="CHEBI:17843"/>
    </ligand>
</feature>
<comment type="catalytic activity">
    <reaction evidence="7 8">
        <text>an N-acyl-L-alpha-aminoacyl-tRNA + H2O = an N-acyl-L-amino acid + a tRNA + H(+)</text>
        <dbReference type="Rhea" id="RHEA:54448"/>
        <dbReference type="Rhea" id="RHEA-COMP:10123"/>
        <dbReference type="Rhea" id="RHEA-COMP:13883"/>
        <dbReference type="ChEBI" id="CHEBI:15377"/>
        <dbReference type="ChEBI" id="CHEBI:15378"/>
        <dbReference type="ChEBI" id="CHEBI:59874"/>
        <dbReference type="ChEBI" id="CHEBI:78442"/>
        <dbReference type="ChEBI" id="CHEBI:138191"/>
        <dbReference type="EC" id="3.1.1.29"/>
    </reaction>
</comment>
<evidence type="ECO:0000256" key="10">
    <source>
        <dbReference type="SAM" id="MobiDB-lite"/>
    </source>
</evidence>
<dbReference type="InterPro" id="IPR018171">
    <property type="entry name" value="Pept_tRNA_hydro_CS"/>
</dbReference>
<evidence type="ECO:0000256" key="3">
    <source>
        <dbReference type="ARBA" id="ARBA00022801"/>
    </source>
</evidence>
<evidence type="ECO:0000256" key="2">
    <source>
        <dbReference type="ARBA" id="ARBA00022555"/>
    </source>
</evidence>
<dbReference type="PANTHER" id="PTHR17224">
    <property type="entry name" value="PEPTIDYL-TRNA HYDROLASE"/>
    <property type="match status" value="1"/>
</dbReference>
<sequence>MQILVGLGNPGAKYAANRHNIGFMALDRIASDHGFGPWKAKFQGQIAEGRLGGDKALLLKPETFMNLSGRSVGEAMRFYKLEPDDVTVFHDELDLAPGKVRLKTGGGHAGHNGLRSIHAHIGEAYHRVRLGIGHPGRKELVAAYVLHDFAKSDEGWLDDVLRGLSDGAPHLVEGDRSRFQNAVAARVAPSDPKPAKKPAPAPQPVPEPEAPDTRNPLQRLADKFR</sequence>
<dbReference type="PANTHER" id="PTHR17224:SF1">
    <property type="entry name" value="PEPTIDYL-TRNA HYDROLASE"/>
    <property type="match status" value="1"/>
</dbReference>
<dbReference type="EC" id="3.1.1.29" evidence="1 7"/>
<dbReference type="RefSeq" id="WP_023850158.1">
    <property type="nucleotide sequence ID" value="NZ_CP047166.1"/>
</dbReference>
<comment type="similarity">
    <text evidence="5 7 9">Belongs to the PTH family.</text>
</comment>
<keyword evidence="12" id="KW-1185">Reference proteome</keyword>
<accession>A0ABX7F9H6</accession>
<dbReference type="Pfam" id="PF01195">
    <property type="entry name" value="Pept_tRNA_hydro"/>
    <property type="match status" value="1"/>
</dbReference>
<dbReference type="InterPro" id="IPR001328">
    <property type="entry name" value="Pept_tRNA_hydro"/>
</dbReference>
<dbReference type="Proteomes" id="UP000596387">
    <property type="component" value="Chromosome"/>
</dbReference>
<name>A0ABX7F9H6_9RHOB</name>
<evidence type="ECO:0000256" key="1">
    <source>
        <dbReference type="ARBA" id="ARBA00013260"/>
    </source>
</evidence>
<dbReference type="CDD" id="cd00462">
    <property type="entry name" value="PTH"/>
    <property type="match status" value="1"/>
</dbReference>
<gene>
    <name evidence="7" type="primary">pth</name>
    <name evidence="11" type="ORF">GQA70_11700</name>
</gene>
<proteinExistence type="inferred from homology"/>
<feature type="active site" description="Proton acceptor" evidence="7">
    <location>
        <position position="19"/>
    </location>
</feature>
<dbReference type="SUPFAM" id="SSF53178">
    <property type="entry name" value="Peptidyl-tRNA hydrolase-like"/>
    <property type="match status" value="1"/>
</dbReference>
<comment type="function">
    <text evidence="7">Catalyzes the release of premature peptidyl moieties from peptidyl-tRNA molecules trapped in stalled 50S ribosomal subunits, and thus maintains levels of free tRNAs and 50S ribosomes.</text>
</comment>
<organism evidence="11 12">
    <name type="scientific">Ponticoccus alexandrii</name>
    <dbReference type="NCBI Taxonomy" id="1943633"/>
    <lineage>
        <taxon>Bacteria</taxon>
        <taxon>Pseudomonadati</taxon>
        <taxon>Pseudomonadota</taxon>
        <taxon>Alphaproteobacteria</taxon>
        <taxon>Rhodobacterales</taxon>
        <taxon>Roseobacteraceae</taxon>
        <taxon>Ponticoccus</taxon>
    </lineage>
</organism>
<dbReference type="Gene3D" id="3.40.50.1470">
    <property type="entry name" value="Peptidyl-tRNA hydrolase"/>
    <property type="match status" value="1"/>
</dbReference>
<protein>
    <recommendedName>
        <fullName evidence="6 7">Peptidyl-tRNA hydrolase</fullName>
        <shortName evidence="7">Pth</shortName>
        <ecNumber evidence="1 7">3.1.1.29</ecNumber>
    </recommendedName>
</protein>
<evidence type="ECO:0000256" key="5">
    <source>
        <dbReference type="ARBA" id="ARBA00038063"/>
    </source>
</evidence>
<dbReference type="NCBIfam" id="TIGR00447">
    <property type="entry name" value="pth"/>
    <property type="match status" value="1"/>
</dbReference>
<feature type="compositionally biased region" description="Pro residues" evidence="10">
    <location>
        <begin position="197"/>
        <end position="208"/>
    </location>
</feature>
<keyword evidence="2 7" id="KW-0820">tRNA-binding</keyword>
<feature type="binding site" evidence="7">
    <location>
        <position position="66"/>
    </location>
    <ligand>
        <name>tRNA</name>
        <dbReference type="ChEBI" id="CHEBI:17843"/>
    </ligand>
</feature>
<dbReference type="PROSITE" id="PS01196">
    <property type="entry name" value="PEPT_TRNA_HYDROL_2"/>
    <property type="match status" value="1"/>
</dbReference>